<feature type="compositionally biased region" description="Polar residues" evidence="1">
    <location>
        <begin position="298"/>
        <end position="307"/>
    </location>
</feature>
<protein>
    <recommendedName>
        <fullName evidence="5">Thioredoxin domain-containing protein</fullName>
    </recommendedName>
</protein>
<dbReference type="GO" id="GO:0060271">
    <property type="term" value="P:cilium assembly"/>
    <property type="evidence" value="ECO:0007669"/>
    <property type="project" value="TreeGrafter"/>
</dbReference>
<dbReference type="Proteomes" id="UP001152747">
    <property type="component" value="Unassembled WGS sequence"/>
</dbReference>
<dbReference type="AlphaFoldDB" id="A0A9P1N5N5"/>
<organism evidence="3 4">
    <name type="scientific">Caenorhabditis angaria</name>
    <dbReference type="NCBI Taxonomy" id="860376"/>
    <lineage>
        <taxon>Eukaryota</taxon>
        <taxon>Metazoa</taxon>
        <taxon>Ecdysozoa</taxon>
        <taxon>Nematoda</taxon>
        <taxon>Chromadorea</taxon>
        <taxon>Rhabditida</taxon>
        <taxon>Rhabditina</taxon>
        <taxon>Rhabditomorpha</taxon>
        <taxon>Rhabditoidea</taxon>
        <taxon>Rhabditidae</taxon>
        <taxon>Peloderinae</taxon>
        <taxon>Caenorhabditis</taxon>
    </lineage>
</organism>
<dbReference type="PANTHER" id="PTHR14684">
    <property type="entry name" value="THIOREDOXIN DOMAIN-CONTAINING PROTEIN 15"/>
    <property type="match status" value="1"/>
</dbReference>
<comment type="caution">
    <text evidence="3">The sequence shown here is derived from an EMBL/GenBank/DDBJ whole genome shotgun (WGS) entry which is preliminary data.</text>
</comment>
<dbReference type="OrthoDB" id="1899781at2759"/>
<evidence type="ECO:0000256" key="2">
    <source>
        <dbReference type="SAM" id="Phobius"/>
    </source>
</evidence>
<reference evidence="3" key="1">
    <citation type="submission" date="2022-11" db="EMBL/GenBank/DDBJ databases">
        <authorList>
            <person name="Kikuchi T."/>
        </authorList>
    </citation>
    <scope>NUCLEOTIDE SEQUENCE</scope>
    <source>
        <strain evidence="3">PS1010</strain>
    </source>
</reference>
<dbReference type="SUPFAM" id="SSF52833">
    <property type="entry name" value="Thioredoxin-like"/>
    <property type="match status" value="1"/>
</dbReference>
<keyword evidence="2" id="KW-0812">Transmembrane</keyword>
<keyword evidence="2" id="KW-0472">Membrane</keyword>
<evidence type="ECO:0000256" key="1">
    <source>
        <dbReference type="SAM" id="MobiDB-lite"/>
    </source>
</evidence>
<proteinExistence type="predicted"/>
<evidence type="ECO:0000313" key="4">
    <source>
        <dbReference type="Proteomes" id="UP001152747"/>
    </source>
</evidence>
<feature type="transmembrane region" description="Helical" evidence="2">
    <location>
        <begin position="215"/>
        <end position="232"/>
    </location>
</feature>
<keyword evidence="2" id="KW-1133">Transmembrane helix</keyword>
<gene>
    <name evidence="3" type="ORF">CAMP_LOCUS11389</name>
</gene>
<dbReference type="InterPro" id="IPR042418">
    <property type="entry name" value="TXNDC15"/>
</dbReference>
<evidence type="ECO:0008006" key="5">
    <source>
        <dbReference type="Google" id="ProtNLM"/>
    </source>
</evidence>
<dbReference type="EMBL" id="CANHGI010000004">
    <property type="protein sequence ID" value="CAI5448752.1"/>
    <property type="molecule type" value="Genomic_DNA"/>
</dbReference>
<dbReference type="InterPro" id="IPR036249">
    <property type="entry name" value="Thioredoxin-like_sf"/>
</dbReference>
<feature type="region of interest" description="Disordered" evidence="1">
    <location>
        <begin position="284"/>
        <end position="310"/>
    </location>
</feature>
<sequence length="318" mass="36658">MFLLIFLTALVNSQPFQLQDGVVLSTECKNIDDAQKIRSLLFYTCPLDYDPSCADPIFDPFHAFHFRCQLKYDTGLLNLNIQEFTNLLNMDHMNHSWCMITFLYSNNCPFSYTLAPEFNKLTNYYQNIYFVGMNAFELKDSKINVRSGLIGTPTVALWVNGVIVARMYHQNLDLKELQKFIGQYTDLEPKWSANRGNVDSSIIVRMDEEDIIESIYTLLCFLVVILTIVYQYREYFLATLPVFKWIRTKFGAEKCEIFYHLLYVVPPRIDQEFVIVNEGEAEAGAEAANPEEAEVQQVPENAENQAGVQEPLEVLAQL</sequence>
<evidence type="ECO:0000313" key="3">
    <source>
        <dbReference type="EMBL" id="CAI5448752.1"/>
    </source>
</evidence>
<dbReference type="GO" id="GO:0005929">
    <property type="term" value="C:cilium"/>
    <property type="evidence" value="ECO:0007669"/>
    <property type="project" value="TreeGrafter"/>
</dbReference>
<feature type="compositionally biased region" description="Acidic residues" evidence="1">
    <location>
        <begin position="284"/>
        <end position="294"/>
    </location>
</feature>
<dbReference type="PANTHER" id="PTHR14684:SF2">
    <property type="entry name" value="THIOREDOXIN DOMAIN-CONTAINING PROTEIN 15"/>
    <property type="match status" value="1"/>
</dbReference>
<dbReference type="Gene3D" id="3.40.30.10">
    <property type="entry name" value="Glutaredoxin"/>
    <property type="match status" value="1"/>
</dbReference>
<accession>A0A9P1N5N5</accession>
<keyword evidence="4" id="KW-1185">Reference proteome</keyword>
<name>A0A9P1N5N5_9PELO</name>